<dbReference type="EMBL" id="CP159218">
    <property type="protein sequence ID" value="XCG63124.1"/>
    <property type="molecule type" value="Genomic_DNA"/>
</dbReference>
<dbReference type="EC" id="2.4.2.1" evidence="3"/>
<dbReference type="HAMAP" id="MF_01963">
    <property type="entry name" value="MTAP"/>
    <property type="match status" value="1"/>
</dbReference>
<feature type="binding site" evidence="3">
    <location>
        <begin position="57"/>
        <end position="58"/>
    </location>
    <ligand>
        <name>phosphate</name>
        <dbReference type="ChEBI" id="CHEBI:43474"/>
    </ligand>
</feature>
<organism evidence="5">
    <name type="scientific">Nakamurella sp. A5-74</name>
    <dbReference type="NCBI Taxonomy" id="3158264"/>
    <lineage>
        <taxon>Bacteria</taxon>
        <taxon>Bacillati</taxon>
        <taxon>Actinomycetota</taxon>
        <taxon>Actinomycetes</taxon>
        <taxon>Nakamurellales</taxon>
        <taxon>Nakamurellaceae</taxon>
        <taxon>Nakamurella</taxon>
    </lineage>
</organism>
<comment type="caution">
    <text evidence="3">Lacks conserved residue(s) required for the propagation of feature annotation.</text>
</comment>
<dbReference type="Gene3D" id="3.40.50.1580">
    <property type="entry name" value="Nucleoside phosphorylase domain"/>
    <property type="match status" value="1"/>
</dbReference>
<accession>A0AAU8DMA8</accession>
<feature type="binding site" evidence="3">
    <location>
        <begin position="216"/>
        <end position="218"/>
    </location>
    <ligand>
        <name>substrate</name>
    </ligand>
</feature>
<reference evidence="5" key="1">
    <citation type="submission" date="2024-05" db="EMBL/GenBank/DDBJ databases">
        <authorList>
            <person name="Cai S.Y."/>
            <person name="Jin L.M."/>
            <person name="Li H.R."/>
        </authorList>
    </citation>
    <scope>NUCLEOTIDE SEQUENCE</scope>
    <source>
        <strain evidence="5">A5-74</strain>
    </source>
</reference>
<name>A0AAU8DMA8_9ACTN</name>
<comment type="function">
    <text evidence="3">Purine nucleoside phosphorylase involved in purine salvage.</text>
</comment>
<evidence type="ECO:0000256" key="3">
    <source>
        <dbReference type="HAMAP-Rule" id="MF_01963"/>
    </source>
</evidence>
<dbReference type="Pfam" id="PF01048">
    <property type="entry name" value="PNP_UDP_1"/>
    <property type="match status" value="1"/>
</dbReference>
<feature type="site" description="Important for substrate specificity" evidence="3">
    <location>
        <position position="228"/>
    </location>
</feature>
<gene>
    <name evidence="5" type="ORF">ABLG96_18240</name>
</gene>
<protein>
    <recommendedName>
        <fullName evidence="3">Purine nucleoside phosphorylase</fullName>
        <shortName evidence="3">PNP</shortName>
        <ecNumber evidence="3">2.4.2.1</ecNumber>
    </recommendedName>
</protein>
<dbReference type="InterPro" id="IPR000845">
    <property type="entry name" value="Nucleoside_phosphorylase_d"/>
</dbReference>
<keyword evidence="3" id="KW-0660">Purine salvage</keyword>
<dbReference type="GO" id="GO:0006166">
    <property type="term" value="P:purine ribonucleoside salvage"/>
    <property type="evidence" value="ECO:0007669"/>
    <property type="project" value="UniProtKB-UniRule"/>
</dbReference>
<dbReference type="AlphaFoldDB" id="A0AAU8DMA8"/>
<feature type="binding site" evidence="3">
    <location>
        <position position="193"/>
    </location>
    <ligand>
        <name>phosphate</name>
        <dbReference type="ChEBI" id="CHEBI:43474"/>
    </ligand>
</feature>
<evidence type="ECO:0000256" key="2">
    <source>
        <dbReference type="ARBA" id="ARBA00022679"/>
    </source>
</evidence>
<dbReference type="InterPro" id="IPR010044">
    <property type="entry name" value="MTAP"/>
</dbReference>
<comment type="catalytic activity">
    <reaction evidence="3">
        <text>a purine D-ribonucleoside + phosphate = a purine nucleobase + alpha-D-ribose 1-phosphate</text>
        <dbReference type="Rhea" id="RHEA:19805"/>
        <dbReference type="ChEBI" id="CHEBI:26386"/>
        <dbReference type="ChEBI" id="CHEBI:43474"/>
        <dbReference type="ChEBI" id="CHEBI:57720"/>
        <dbReference type="ChEBI" id="CHEBI:142355"/>
        <dbReference type="EC" id="2.4.2.1"/>
    </reaction>
</comment>
<evidence type="ECO:0000313" key="5">
    <source>
        <dbReference type="EMBL" id="XCG63124.1"/>
    </source>
</evidence>
<dbReference type="GO" id="GO:0019509">
    <property type="term" value="P:L-methionine salvage from methylthioadenosine"/>
    <property type="evidence" value="ECO:0007669"/>
    <property type="project" value="TreeGrafter"/>
</dbReference>
<keyword evidence="1 3" id="KW-0328">Glycosyltransferase</keyword>
<sequence>MIDDRRPRMAVIGGSGVYALLAEQSAREVEVPTPFGPPSGPITLGVLDGRPIAFLARHGTGHSLPPGAINYRANIWALAKLGVRAVIGSAAVGSLNSGIAPDAFAVPDQLVDHTKHRRDSFFDGTLPDAGVSHLPAADPYCPVLVALAVDTVRGLGEQVHSPCTTAVIEGPRFATRAESRWLRSTGADLVNMSQYPEAVLAAELNIGLVSLAFVTDRDTEDSADGVEASVVFERMRRAEPRIRAALLAVAVAIDDNYVPRMLTDPDAVDRVLAALPTGRAG</sequence>
<dbReference type="RefSeq" id="WP_353648739.1">
    <property type="nucleotide sequence ID" value="NZ_CP159218.1"/>
</dbReference>
<feature type="binding site" evidence="3">
    <location>
        <position position="192"/>
    </location>
    <ligand>
        <name>substrate</name>
    </ligand>
</feature>
<evidence type="ECO:0000256" key="1">
    <source>
        <dbReference type="ARBA" id="ARBA00022676"/>
    </source>
</evidence>
<dbReference type="PANTHER" id="PTHR42679:SF2">
    <property type="entry name" value="S-METHYL-5'-THIOADENOSINE PHOSPHORYLASE"/>
    <property type="match status" value="1"/>
</dbReference>
<comment type="similarity">
    <text evidence="3">Belongs to the PNP/MTAP phosphorylase family. MTAP subfamily.</text>
</comment>
<dbReference type="CDD" id="cd09010">
    <property type="entry name" value="MTAP_SsMTAPII_like_MTIP"/>
    <property type="match status" value="1"/>
</dbReference>
<feature type="domain" description="Nucleoside phosphorylase" evidence="4">
    <location>
        <begin position="9"/>
        <end position="249"/>
    </location>
</feature>
<comment type="miscellaneous">
    <text evidence="3">Although this enzyme belongs to the family of MTA phosphorylases based on sequence homology, it lacks several conserved amino acids in the substrate binding pocket that confer specificity towards MTA.</text>
</comment>
<dbReference type="SUPFAM" id="SSF53167">
    <property type="entry name" value="Purine and uridine phosphorylases"/>
    <property type="match status" value="1"/>
</dbReference>
<feature type="binding site" evidence="3">
    <location>
        <position position="15"/>
    </location>
    <ligand>
        <name>phosphate</name>
        <dbReference type="ChEBI" id="CHEBI:43474"/>
    </ligand>
</feature>
<comment type="pathway">
    <text evidence="3">Purine metabolism; purine nucleoside salvage.</text>
</comment>
<dbReference type="GO" id="GO:0005829">
    <property type="term" value="C:cytosol"/>
    <property type="evidence" value="ECO:0007669"/>
    <property type="project" value="TreeGrafter"/>
</dbReference>
<keyword evidence="2 3" id="KW-0808">Transferase</keyword>
<proteinExistence type="inferred from homology"/>
<dbReference type="PANTHER" id="PTHR42679">
    <property type="entry name" value="S-METHYL-5'-THIOADENOSINE PHOSPHORYLASE"/>
    <property type="match status" value="1"/>
</dbReference>
<comment type="subunit">
    <text evidence="3">Homohexamer. Dimer of a homotrimer.</text>
</comment>
<dbReference type="InterPro" id="IPR035994">
    <property type="entry name" value="Nucleoside_phosphorylase_sf"/>
</dbReference>
<evidence type="ECO:0000259" key="4">
    <source>
        <dbReference type="Pfam" id="PF01048"/>
    </source>
</evidence>
<dbReference type="GO" id="GO:0017061">
    <property type="term" value="F:S-methyl-5-thioadenosine phosphorylase activity"/>
    <property type="evidence" value="ECO:0007669"/>
    <property type="project" value="InterPro"/>
</dbReference>